<sequence>MRVRTAVTAAALGTAAVLTLTACGGSGGGDDKIQAPTSTSAPAPAPTTKSPASTSRITVDPSVKLPADLTLDFDWPAPSDPTQNAALTATANFMQSMVLGVVEQNPKAAPLSGFSTDGALTYAKTYVQNHVAAKRTLTGTDDFYRPVVKLAAKNTVAEVTFCENDAKLYAKDVATGKVDITPAGDDSYTSYDIVLAKAPAKAELWQARSVSYTEKAVECQQ</sequence>
<dbReference type="PROSITE" id="PS51257">
    <property type="entry name" value="PROKAR_LIPOPROTEIN"/>
    <property type="match status" value="1"/>
</dbReference>
<dbReference type="EMBL" id="FNVU01000002">
    <property type="protein sequence ID" value="SEF84012.1"/>
    <property type="molecule type" value="Genomic_DNA"/>
</dbReference>
<dbReference type="OrthoDB" id="4306303at2"/>
<accession>A0A1H5V9F2</accession>
<evidence type="ECO:0000256" key="2">
    <source>
        <dbReference type="SAM" id="SignalP"/>
    </source>
</evidence>
<organism evidence="3 4">
    <name type="scientific">Actinacidiphila yanglinensis</name>
    <dbReference type="NCBI Taxonomy" id="310779"/>
    <lineage>
        <taxon>Bacteria</taxon>
        <taxon>Bacillati</taxon>
        <taxon>Actinomycetota</taxon>
        <taxon>Actinomycetes</taxon>
        <taxon>Kitasatosporales</taxon>
        <taxon>Streptomycetaceae</taxon>
        <taxon>Actinacidiphila</taxon>
    </lineage>
</organism>
<gene>
    <name evidence="3" type="ORF">SAMN05216223_102210</name>
</gene>
<evidence type="ECO:0000256" key="1">
    <source>
        <dbReference type="SAM" id="MobiDB-lite"/>
    </source>
</evidence>
<dbReference type="RefSeq" id="WP_146088195.1">
    <property type="nucleotide sequence ID" value="NZ_FNVU01000002.1"/>
</dbReference>
<dbReference type="AlphaFoldDB" id="A0A1H5V9F2"/>
<proteinExistence type="predicted"/>
<evidence type="ECO:0000313" key="3">
    <source>
        <dbReference type="EMBL" id="SEF84012.1"/>
    </source>
</evidence>
<feature type="chain" id="PRO_5039332294" description="Lipoprotein" evidence="2">
    <location>
        <begin position="23"/>
        <end position="221"/>
    </location>
</feature>
<dbReference type="Proteomes" id="UP000236754">
    <property type="component" value="Unassembled WGS sequence"/>
</dbReference>
<evidence type="ECO:0000313" key="4">
    <source>
        <dbReference type="Proteomes" id="UP000236754"/>
    </source>
</evidence>
<name>A0A1H5V9F2_9ACTN</name>
<protein>
    <recommendedName>
        <fullName evidence="5">Lipoprotein</fullName>
    </recommendedName>
</protein>
<feature type="signal peptide" evidence="2">
    <location>
        <begin position="1"/>
        <end position="22"/>
    </location>
</feature>
<keyword evidence="2" id="KW-0732">Signal</keyword>
<reference evidence="3 4" key="1">
    <citation type="submission" date="2016-10" db="EMBL/GenBank/DDBJ databases">
        <authorList>
            <person name="de Groot N.N."/>
        </authorList>
    </citation>
    <scope>NUCLEOTIDE SEQUENCE [LARGE SCALE GENOMIC DNA]</scope>
    <source>
        <strain evidence="3 4">CGMCC 4.2023</strain>
    </source>
</reference>
<keyword evidence="4" id="KW-1185">Reference proteome</keyword>
<evidence type="ECO:0008006" key="5">
    <source>
        <dbReference type="Google" id="ProtNLM"/>
    </source>
</evidence>
<feature type="compositionally biased region" description="Low complexity" evidence="1">
    <location>
        <begin position="35"/>
        <end position="55"/>
    </location>
</feature>
<feature type="region of interest" description="Disordered" evidence="1">
    <location>
        <begin position="27"/>
        <end position="57"/>
    </location>
</feature>